<dbReference type="PANTHER" id="PTHR12864">
    <property type="entry name" value="RAN BINDING PROTEIN 9-RELATED"/>
    <property type="match status" value="1"/>
</dbReference>
<dbReference type="Proteomes" id="UP000241890">
    <property type="component" value="Unassembled WGS sequence"/>
</dbReference>
<evidence type="ECO:0000313" key="3">
    <source>
        <dbReference type="Proteomes" id="UP000241890"/>
    </source>
</evidence>
<accession>A0A2R5GE41</accession>
<evidence type="ECO:0000313" key="2">
    <source>
        <dbReference type="EMBL" id="GBG28845.1"/>
    </source>
</evidence>
<dbReference type="InterPro" id="IPR013144">
    <property type="entry name" value="CRA_dom"/>
</dbReference>
<dbReference type="OrthoDB" id="190242at2759"/>
<dbReference type="EMBL" id="BEYU01000049">
    <property type="protein sequence ID" value="GBG28845.1"/>
    <property type="molecule type" value="Genomic_DNA"/>
</dbReference>
<dbReference type="FunCoup" id="A0A2R5GE41">
    <property type="interactions" value="326"/>
</dbReference>
<dbReference type="InterPro" id="IPR050618">
    <property type="entry name" value="Ubq-SigPath_Reg"/>
</dbReference>
<dbReference type="PROSITE" id="PS50896">
    <property type="entry name" value="LISH"/>
    <property type="match status" value="1"/>
</dbReference>
<dbReference type="InterPro" id="IPR024964">
    <property type="entry name" value="CTLH/CRA"/>
</dbReference>
<gene>
    <name evidence="2" type="ORF">FCC1311_050662</name>
</gene>
<reference evidence="2 3" key="1">
    <citation type="submission" date="2017-12" db="EMBL/GenBank/DDBJ databases">
        <title>Sequencing, de novo assembly and annotation of complete genome of a new Thraustochytrid species, strain FCC1311.</title>
        <authorList>
            <person name="Sedici K."/>
            <person name="Godart F."/>
            <person name="Aiese Cigliano R."/>
            <person name="Sanseverino W."/>
            <person name="Barakat M."/>
            <person name="Ortet P."/>
            <person name="Marechal E."/>
            <person name="Cagnac O."/>
            <person name="Amato A."/>
        </authorList>
    </citation>
    <scope>NUCLEOTIDE SEQUENCE [LARGE SCALE GENOMIC DNA]</scope>
</reference>
<name>A0A2R5GE41_9STRA</name>
<dbReference type="SMART" id="SM00668">
    <property type="entry name" value="CTLH"/>
    <property type="match status" value="1"/>
</dbReference>
<evidence type="ECO:0000259" key="1">
    <source>
        <dbReference type="PROSITE" id="PS50897"/>
    </source>
</evidence>
<protein>
    <submittedName>
        <fullName evidence="2">Glucose-induced degradation protein 8-like</fullName>
    </submittedName>
</protein>
<dbReference type="SMART" id="SM00757">
    <property type="entry name" value="CRA"/>
    <property type="match status" value="1"/>
</dbReference>
<dbReference type="InterPro" id="IPR006594">
    <property type="entry name" value="LisH"/>
</dbReference>
<keyword evidence="3" id="KW-1185">Reference proteome</keyword>
<organism evidence="2 3">
    <name type="scientific">Hondaea fermentalgiana</name>
    <dbReference type="NCBI Taxonomy" id="2315210"/>
    <lineage>
        <taxon>Eukaryota</taxon>
        <taxon>Sar</taxon>
        <taxon>Stramenopiles</taxon>
        <taxon>Bigyra</taxon>
        <taxon>Labyrinthulomycetes</taxon>
        <taxon>Thraustochytrida</taxon>
        <taxon>Thraustochytriidae</taxon>
        <taxon>Hondaea</taxon>
    </lineage>
</organism>
<dbReference type="PROSITE" id="PS50897">
    <property type="entry name" value="CTLH"/>
    <property type="match status" value="1"/>
</dbReference>
<dbReference type="InterPro" id="IPR006595">
    <property type="entry name" value="CTLH_C"/>
</dbReference>
<feature type="domain" description="CTLH" evidence="1">
    <location>
        <begin position="71"/>
        <end position="128"/>
    </location>
</feature>
<sequence>MPIGADGGSSTAGAAAAAPHAWEELLDAAAVPKRVVDDLLIEYLLTEGYVRSALLLKEEAGADADESEFERVGSRNDIRDAVLSRDMERAMELTDAVAPEVLRQNPKLLFRLRKHMLIRLIRQGDINEAITFAQTKLAPLIGPDDLEMRHDLEQVMALLIFDDIDASPVAHVLHDSEVKDTARMLNGAILRNQGRSDEAKLLRLIQEAQWAQDKLQDTGVDVYQVLRTPRTLQ</sequence>
<comment type="caution">
    <text evidence="2">The sequence shown here is derived from an EMBL/GenBank/DDBJ whole genome shotgun (WGS) entry which is preliminary data.</text>
</comment>
<dbReference type="InParanoid" id="A0A2R5GE41"/>
<dbReference type="AlphaFoldDB" id="A0A2R5GE41"/>
<proteinExistence type="predicted"/>
<dbReference type="Pfam" id="PF10607">
    <property type="entry name" value="CTLH"/>
    <property type="match status" value="1"/>
</dbReference>